<evidence type="ECO:0000256" key="1">
    <source>
        <dbReference type="SAM" id="MobiDB-lite"/>
    </source>
</evidence>
<feature type="non-terminal residue" evidence="2">
    <location>
        <position position="211"/>
    </location>
</feature>
<dbReference type="AlphaFoldDB" id="A0A8H7ZRP2"/>
<sequence>MTAGRLSPAYSQGPQLYVSTGRFAGSAPQLYGLGSQTPRQPLQVQPSLMCSTPDSSSYLISPQPFVSKAAPLFRTGDNAGQLPMDGLDPYRRGWDPYAPKHSPNDSDSSLAVPSRVSNGPKMAAEQHMDSSRTAVMLSAVPTFPAVNLPHAVTSTRKPVVYAALLSRVAEAFEQQIALSTEYKDSLEYRDCFDGRKAVDVLAFIIATTNRK</sequence>
<dbReference type="EMBL" id="JAEFCI010009173">
    <property type="protein sequence ID" value="KAG5457980.1"/>
    <property type="molecule type" value="Genomic_DNA"/>
</dbReference>
<feature type="compositionally biased region" description="Polar residues" evidence="1">
    <location>
        <begin position="105"/>
        <end position="117"/>
    </location>
</feature>
<accession>A0A8H7ZRP2</accession>
<dbReference type="Proteomes" id="UP000673691">
    <property type="component" value="Unassembled WGS sequence"/>
</dbReference>
<evidence type="ECO:0000313" key="2">
    <source>
        <dbReference type="EMBL" id="KAG5457980.1"/>
    </source>
</evidence>
<name>A0A8H7ZRP2_9FUNG</name>
<keyword evidence="3" id="KW-1185">Reference proteome</keyword>
<dbReference type="PANTHER" id="PTHR46572:SF2">
    <property type="entry name" value="RHO1 GDP-GTP EXCHANGE PROTEIN 1-RELATED"/>
    <property type="match status" value="1"/>
</dbReference>
<dbReference type="InterPro" id="IPR052233">
    <property type="entry name" value="Rho-type_GEFs"/>
</dbReference>
<protein>
    <submittedName>
        <fullName evidence="2">Uncharacterized protein</fullName>
    </submittedName>
</protein>
<reference evidence="2 3" key="1">
    <citation type="journal article" name="Sci. Rep.">
        <title>Genome-scale phylogenetic analyses confirm Olpidium as the closest living zoosporic fungus to the non-flagellated, terrestrial fungi.</title>
        <authorList>
            <person name="Chang Y."/>
            <person name="Rochon D."/>
            <person name="Sekimoto S."/>
            <person name="Wang Y."/>
            <person name="Chovatia M."/>
            <person name="Sandor L."/>
            <person name="Salamov A."/>
            <person name="Grigoriev I.V."/>
            <person name="Stajich J.E."/>
            <person name="Spatafora J.W."/>
        </authorList>
    </citation>
    <scope>NUCLEOTIDE SEQUENCE [LARGE SCALE GENOMIC DNA]</scope>
    <source>
        <strain evidence="2">S191</strain>
    </source>
</reference>
<comment type="caution">
    <text evidence="2">The sequence shown here is derived from an EMBL/GenBank/DDBJ whole genome shotgun (WGS) entry which is preliminary data.</text>
</comment>
<proteinExistence type="predicted"/>
<organism evidence="2 3">
    <name type="scientific">Olpidium bornovanus</name>
    <dbReference type="NCBI Taxonomy" id="278681"/>
    <lineage>
        <taxon>Eukaryota</taxon>
        <taxon>Fungi</taxon>
        <taxon>Fungi incertae sedis</taxon>
        <taxon>Olpidiomycota</taxon>
        <taxon>Olpidiomycotina</taxon>
        <taxon>Olpidiomycetes</taxon>
        <taxon>Olpidiales</taxon>
        <taxon>Olpidiaceae</taxon>
        <taxon>Olpidium</taxon>
    </lineage>
</organism>
<dbReference type="OrthoDB" id="3268585at2759"/>
<feature type="region of interest" description="Disordered" evidence="1">
    <location>
        <begin position="91"/>
        <end position="124"/>
    </location>
</feature>
<gene>
    <name evidence="2" type="ORF">BJ554DRAFT_1892</name>
</gene>
<dbReference type="PANTHER" id="PTHR46572">
    <property type="entry name" value="RHO1 GDP-GTP EXCHANGE PROTEIN 1-RELATED"/>
    <property type="match status" value="1"/>
</dbReference>
<evidence type="ECO:0000313" key="3">
    <source>
        <dbReference type="Proteomes" id="UP000673691"/>
    </source>
</evidence>